<dbReference type="PANTHER" id="PTHR40034">
    <property type="entry name" value="BSL5891 PROTEIN"/>
    <property type="match status" value="1"/>
</dbReference>
<evidence type="ECO:0000313" key="2">
    <source>
        <dbReference type="EMBL" id="MBA9028966.1"/>
    </source>
</evidence>
<organism evidence="2 3">
    <name type="scientific">Peribacillus huizhouensis</name>
    <dbReference type="NCBI Taxonomy" id="1501239"/>
    <lineage>
        <taxon>Bacteria</taxon>
        <taxon>Bacillati</taxon>
        <taxon>Bacillota</taxon>
        <taxon>Bacilli</taxon>
        <taxon>Bacillales</taxon>
        <taxon>Bacillaceae</taxon>
        <taxon>Peribacillus</taxon>
    </lineage>
</organism>
<protein>
    <recommendedName>
        <fullName evidence="4">DUF3311 domain-containing protein</fullName>
    </recommendedName>
</protein>
<feature type="transmembrane region" description="Helical" evidence="1">
    <location>
        <begin position="34"/>
        <end position="54"/>
    </location>
</feature>
<dbReference type="InterPro" id="IPR021741">
    <property type="entry name" value="DUF3311"/>
</dbReference>
<keyword evidence="1" id="KW-0472">Membrane</keyword>
<dbReference type="RefSeq" id="WP_028391386.1">
    <property type="nucleotide sequence ID" value="NZ_JACJHX010000022.1"/>
</dbReference>
<evidence type="ECO:0000256" key="1">
    <source>
        <dbReference type="SAM" id="Phobius"/>
    </source>
</evidence>
<evidence type="ECO:0000313" key="3">
    <source>
        <dbReference type="Proteomes" id="UP000626697"/>
    </source>
</evidence>
<accession>A0ABR6CVB3</accession>
<sequence length="65" mass="7601">MKLYYLLAILPFIAILGGAPFVNKVEPYVLGLPFFLFWIIFWALSCSVIMFVIYRLDPLNKENEE</sequence>
<dbReference type="EMBL" id="JACJHX010000022">
    <property type="protein sequence ID" value="MBA9028966.1"/>
    <property type="molecule type" value="Genomic_DNA"/>
</dbReference>
<keyword evidence="1" id="KW-1133">Transmembrane helix</keyword>
<proteinExistence type="predicted"/>
<name>A0ABR6CVB3_9BACI</name>
<dbReference type="PANTHER" id="PTHR40034:SF1">
    <property type="entry name" value="BSL5891 PROTEIN"/>
    <property type="match status" value="1"/>
</dbReference>
<dbReference type="Proteomes" id="UP000626697">
    <property type="component" value="Unassembled WGS sequence"/>
</dbReference>
<dbReference type="Pfam" id="PF11755">
    <property type="entry name" value="DUF3311"/>
    <property type="match status" value="1"/>
</dbReference>
<reference evidence="2 3" key="1">
    <citation type="submission" date="2020-08" db="EMBL/GenBank/DDBJ databases">
        <title>Genomic Encyclopedia of Type Strains, Phase IV (KMG-IV): sequencing the most valuable type-strain genomes for metagenomic binning, comparative biology and taxonomic classification.</title>
        <authorList>
            <person name="Goeker M."/>
        </authorList>
    </citation>
    <scope>NUCLEOTIDE SEQUENCE [LARGE SCALE GENOMIC DNA]</scope>
    <source>
        <strain evidence="2 3">DSM 105481</strain>
    </source>
</reference>
<gene>
    <name evidence="2" type="ORF">HNP81_004288</name>
</gene>
<keyword evidence="1" id="KW-0812">Transmembrane</keyword>
<comment type="caution">
    <text evidence="2">The sequence shown here is derived from an EMBL/GenBank/DDBJ whole genome shotgun (WGS) entry which is preliminary data.</text>
</comment>
<evidence type="ECO:0008006" key="4">
    <source>
        <dbReference type="Google" id="ProtNLM"/>
    </source>
</evidence>
<keyword evidence="3" id="KW-1185">Reference proteome</keyword>